<dbReference type="Pfam" id="PF06662">
    <property type="entry name" value="C5-epim_C"/>
    <property type="match status" value="1"/>
</dbReference>
<dbReference type="GO" id="GO:0047464">
    <property type="term" value="F:heparosan-N-sulfate-glucuronate 5-epimerase activity"/>
    <property type="evidence" value="ECO:0007669"/>
    <property type="project" value="UniProtKB-EC"/>
</dbReference>
<keyword evidence="3" id="KW-1185">Reference proteome</keyword>
<dbReference type="PANTHER" id="PTHR13174">
    <property type="entry name" value="D-GLUCURONYL C5-EPIMERASE"/>
    <property type="match status" value="1"/>
</dbReference>
<reference evidence="2 3" key="1">
    <citation type="journal article" date="2021" name="Elife">
        <title>Chloroplast acquisition without the gene transfer in kleptoplastic sea slugs, Plakobranchus ocellatus.</title>
        <authorList>
            <person name="Maeda T."/>
            <person name="Takahashi S."/>
            <person name="Yoshida T."/>
            <person name="Shimamura S."/>
            <person name="Takaki Y."/>
            <person name="Nagai Y."/>
            <person name="Toyoda A."/>
            <person name="Suzuki Y."/>
            <person name="Arimoto A."/>
            <person name="Ishii H."/>
            <person name="Satoh N."/>
            <person name="Nishiyama T."/>
            <person name="Hasebe M."/>
            <person name="Maruyama T."/>
            <person name="Minagawa J."/>
            <person name="Obokata J."/>
            <person name="Shigenobu S."/>
        </authorList>
    </citation>
    <scope>NUCLEOTIDE SEQUENCE [LARGE SCALE GENOMIC DNA]</scope>
</reference>
<dbReference type="GO" id="GO:0015012">
    <property type="term" value="P:heparan sulfate proteoglycan biosynthetic process"/>
    <property type="evidence" value="ECO:0007669"/>
    <property type="project" value="InterPro"/>
</dbReference>
<dbReference type="Proteomes" id="UP000762676">
    <property type="component" value="Unassembled WGS sequence"/>
</dbReference>
<sequence length="102" mass="11496">MRTAEIQMPPNWYSAMGQGQAMSALVRAYNLTGDRKYLVAAERALYLFTLGSEEGGVRARFMGQLDWYEEYPTVPTSSFVLNGFIFSMMGLYDVMVCVKVTV</sequence>
<comment type="caution">
    <text evidence="2">The sequence shown here is derived from an EMBL/GenBank/DDBJ whole genome shotgun (WGS) entry which is preliminary data.</text>
</comment>
<organism evidence="2 3">
    <name type="scientific">Elysia marginata</name>
    <dbReference type="NCBI Taxonomy" id="1093978"/>
    <lineage>
        <taxon>Eukaryota</taxon>
        <taxon>Metazoa</taxon>
        <taxon>Spiralia</taxon>
        <taxon>Lophotrochozoa</taxon>
        <taxon>Mollusca</taxon>
        <taxon>Gastropoda</taxon>
        <taxon>Heterobranchia</taxon>
        <taxon>Euthyneura</taxon>
        <taxon>Panpulmonata</taxon>
        <taxon>Sacoglossa</taxon>
        <taxon>Placobranchoidea</taxon>
        <taxon>Plakobranchidae</taxon>
        <taxon>Elysia</taxon>
    </lineage>
</organism>
<accession>A0AAV4I6Z4</accession>
<dbReference type="InterPro" id="IPR010598">
    <property type="entry name" value="C5-epim_C"/>
</dbReference>
<evidence type="ECO:0000313" key="3">
    <source>
        <dbReference type="Proteomes" id="UP000762676"/>
    </source>
</evidence>
<feature type="domain" description="D-glucuronyl C5-epimerase C-terminal" evidence="1">
    <location>
        <begin position="6"/>
        <end position="95"/>
    </location>
</feature>
<dbReference type="AlphaFoldDB" id="A0AAV4I6Z4"/>
<proteinExistence type="predicted"/>
<evidence type="ECO:0000259" key="1">
    <source>
        <dbReference type="Pfam" id="PF06662"/>
    </source>
</evidence>
<evidence type="ECO:0000313" key="2">
    <source>
        <dbReference type="EMBL" id="GFS06154.1"/>
    </source>
</evidence>
<dbReference type="GO" id="GO:0005794">
    <property type="term" value="C:Golgi apparatus"/>
    <property type="evidence" value="ECO:0007669"/>
    <property type="project" value="TreeGrafter"/>
</dbReference>
<protein>
    <submittedName>
        <fullName evidence="2">D-glucuronyl C5-epimerase</fullName>
    </submittedName>
</protein>
<gene>
    <name evidence="2" type="ORF">ElyMa_006537000</name>
</gene>
<name>A0AAV4I6Z4_9GAST</name>
<dbReference type="InterPro" id="IPR039721">
    <property type="entry name" value="C5-epimerase"/>
</dbReference>
<dbReference type="PANTHER" id="PTHR13174:SF3">
    <property type="entry name" value="D-GLUCURONYL C5-EPIMERASE"/>
    <property type="match status" value="1"/>
</dbReference>
<dbReference type="EMBL" id="BMAT01013132">
    <property type="protein sequence ID" value="GFS06154.1"/>
    <property type="molecule type" value="Genomic_DNA"/>
</dbReference>